<comment type="subcellular location">
    <subcellularLocation>
        <location evidence="1">Cell membrane</location>
        <topology evidence="1">Multi-pass membrane protein</topology>
    </subcellularLocation>
</comment>
<keyword evidence="10" id="KW-1185">Reference proteome</keyword>
<sequence length="581" mass="64497">MKRLAIGSVVVLALLLMVPDVVLVVAGTHARSLTWITASLGVPAALLLGYFAVLGRRPWLACMLMVPFAALVPVVAFYIVRYRTPITESVLGTVAATNPTEAADFLGQWLWAILALSLGAGASAGIAGWLSARSHLHWVTSRRVDTVLIALALVTMTTVFGLQVVAEESPPGTDSARSGDMDQRTFRIVQDSYPFGIPITLGNWWHDDIRLHAATARRRNFRFHARRTARPGRRQIYVLVIGESSRTDHWQLFGYGRPTNPELTSLTHLIPVRNMVSPWPMSIGGVPAMLTRKPPQQALTSAFAERSIVGLLREAGFDTWWLSNQSPSGEWNSPITVYANEARHVQWLHLQKYDSSLPEGLAQVVRESHGDLFVVLHMIGSHGNYDTRYPRAFKYFVPTVQDGGVFDTNYRHVTNSYDNTIRYTDHVLGSVIKILQHTDAITALWYQSDHGETLPTASCSATDHGHGFRYEFPVPAVFWYSDAYSQAFPQKVATLRAHAGQPATSADTFATLADMAGVDFPGHVESRSLFSPAWRYQPRLIHPQWQDGNAVINYDDADLGNGCELVRERIHPAGVRRRSQA</sequence>
<gene>
    <name evidence="9" type="ORF">SAMN04487997_0706</name>
</gene>
<dbReference type="AlphaFoldDB" id="A0A1H6R094"/>
<evidence type="ECO:0000259" key="8">
    <source>
        <dbReference type="Pfam" id="PF00884"/>
    </source>
</evidence>
<evidence type="ECO:0000313" key="10">
    <source>
        <dbReference type="Proteomes" id="UP000199420"/>
    </source>
</evidence>
<accession>A0A1H6R094</accession>
<evidence type="ECO:0000256" key="1">
    <source>
        <dbReference type="ARBA" id="ARBA00004651"/>
    </source>
</evidence>
<dbReference type="OrthoDB" id="9786870at2"/>
<keyword evidence="2" id="KW-1003">Cell membrane</keyword>
<evidence type="ECO:0000256" key="4">
    <source>
        <dbReference type="ARBA" id="ARBA00022692"/>
    </source>
</evidence>
<reference evidence="9 10" key="1">
    <citation type="submission" date="2016-10" db="EMBL/GenBank/DDBJ databases">
        <authorList>
            <person name="de Groot N.N."/>
        </authorList>
    </citation>
    <scope>NUCLEOTIDE SEQUENCE [LARGE SCALE GENOMIC DNA]</scope>
    <source>
        <strain evidence="9 10">DSM 26515</strain>
    </source>
</reference>
<dbReference type="InterPro" id="IPR000917">
    <property type="entry name" value="Sulfatase_N"/>
</dbReference>
<feature type="transmembrane region" description="Helical" evidence="7">
    <location>
        <begin position="109"/>
        <end position="132"/>
    </location>
</feature>
<keyword evidence="6 7" id="KW-0472">Membrane</keyword>
<dbReference type="GO" id="GO:0005886">
    <property type="term" value="C:plasma membrane"/>
    <property type="evidence" value="ECO:0007669"/>
    <property type="project" value="UniProtKB-SubCell"/>
</dbReference>
<evidence type="ECO:0000256" key="5">
    <source>
        <dbReference type="ARBA" id="ARBA00022989"/>
    </source>
</evidence>
<dbReference type="CDD" id="cd16017">
    <property type="entry name" value="LptA"/>
    <property type="match status" value="1"/>
</dbReference>
<keyword evidence="5 7" id="KW-1133">Transmembrane helix</keyword>
<proteinExistence type="predicted"/>
<dbReference type="STRING" id="529704.SAMN02927913_0622"/>
<dbReference type="InterPro" id="IPR017850">
    <property type="entry name" value="Alkaline_phosphatase_core_sf"/>
</dbReference>
<dbReference type="Pfam" id="PF00884">
    <property type="entry name" value="Sulfatase"/>
    <property type="match status" value="1"/>
</dbReference>
<evidence type="ECO:0000256" key="2">
    <source>
        <dbReference type="ARBA" id="ARBA00022475"/>
    </source>
</evidence>
<evidence type="ECO:0000256" key="7">
    <source>
        <dbReference type="SAM" id="Phobius"/>
    </source>
</evidence>
<dbReference type="Gene3D" id="3.40.720.10">
    <property type="entry name" value="Alkaline Phosphatase, subunit A"/>
    <property type="match status" value="1"/>
</dbReference>
<dbReference type="PANTHER" id="PTHR30443:SF2">
    <property type="entry name" value="PHOSPHOETHANOLAMINE TRANSFERASE EPTC"/>
    <property type="match status" value="1"/>
</dbReference>
<feature type="domain" description="Sulfatase N-terminal" evidence="8">
    <location>
        <begin position="236"/>
        <end position="518"/>
    </location>
</feature>
<keyword evidence="3 9" id="KW-0808">Transferase</keyword>
<dbReference type="GO" id="GO:0009244">
    <property type="term" value="P:lipopolysaccharide core region biosynthetic process"/>
    <property type="evidence" value="ECO:0007669"/>
    <property type="project" value="TreeGrafter"/>
</dbReference>
<evidence type="ECO:0000313" key="9">
    <source>
        <dbReference type="EMBL" id="SEI44642.1"/>
    </source>
</evidence>
<dbReference type="InterPro" id="IPR040423">
    <property type="entry name" value="PEA_transferase"/>
</dbReference>
<organism evidence="9 10">
    <name type="scientific">Frateuria terrea</name>
    <dbReference type="NCBI Taxonomy" id="529704"/>
    <lineage>
        <taxon>Bacteria</taxon>
        <taxon>Pseudomonadati</taxon>
        <taxon>Pseudomonadota</taxon>
        <taxon>Gammaproteobacteria</taxon>
        <taxon>Lysobacterales</taxon>
        <taxon>Rhodanobacteraceae</taxon>
        <taxon>Frateuria</taxon>
    </lineage>
</organism>
<dbReference type="PANTHER" id="PTHR30443">
    <property type="entry name" value="INNER MEMBRANE PROTEIN"/>
    <property type="match status" value="1"/>
</dbReference>
<evidence type="ECO:0000256" key="3">
    <source>
        <dbReference type="ARBA" id="ARBA00022679"/>
    </source>
</evidence>
<dbReference type="SUPFAM" id="SSF53649">
    <property type="entry name" value="Alkaline phosphatase-like"/>
    <property type="match status" value="1"/>
</dbReference>
<feature type="transmembrane region" description="Helical" evidence="7">
    <location>
        <begin position="34"/>
        <end position="53"/>
    </location>
</feature>
<dbReference type="GO" id="GO:0016776">
    <property type="term" value="F:phosphotransferase activity, phosphate group as acceptor"/>
    <property type="evidence" value="ECO:0007669"/>
    <property type="project" value="TreeGrafter"/>
</dbReference>
<evidence type="ECO:0000256" key="6">
    <source>
        <dbReference type="ARBA" id="ARBA00023136"/>
    </source>
</evidence>
<feature type="transmembrane region" description="Helical" evidence="7">
    <location>
        <begin position="60"/>
        <end position="80"/>
    </location>
</feature>
<feature type="transmembrane region" description="Helical" evidence="7">
    <location>
        <begin position="144"/>
        <end position="166"/>
    </location>
</feature>
<protein>
    <submittedName>
        <fullName evidence="9">Phosphoethanolamine transferase for glucans (OPG), alkaline phosphatase superfamily</fullName>
    </submittedName>
</protein>
<dbReference type="InterPro" id="IPR058130">
    <property type="entry name" value="PEA_transf_C"/>
</dbReference>
<name>A0A1H6R094_9GAMM</name>
<keyword evidence="4 7" id="KW-0812">Transmembrane</keyword>
<dbReference type="Proteomes" id="UP000199420">
    <property type="component" value="Unassembled WGS sequence"/>
</dbReference>
<dbReference type="EMBL" id="FNYC01000001">
    <property type="protein sequence ID" value="SEI44642.1"/>
    <property type="molecule type" value="Genomic_DNA"/>
</dbReference>